<keyword evidence="7" id="KW-0413">Isomerase</keyword>
<dbReference type="PROSITE" id="PS51462">
    <property type="entry name" value="NUDIX"/>
    <property type="match status" value="1"/>
</dbReference>
<dbReference type="InterPro" id="IPR015797">
    <property type="entry name" value="NUDIX_hydrolase-like_dom_sf"/>
</dbReference>
<comment type="catalytic activity">
    <reaction evidence="1">
        <text>isopentenyl diphosphate = dimethylallyl diphosphate</text>
        <dbReference type="Rhea" id="RHEA:23284"/>
        <dbReference type="ChEBI" id="CHEBI:57623"/>
        <dbReference type="ChEBI" id="CHEBI:128769"/>
        <dbReference type="EC" id="5.3.3.2"/>
    </reaction>
</comment>
<comment type="pathway">
    <text evidence="3">Isoprenoid biosynthesis; dimethylallyl diphosphate biosynthesis; dimethylallyl diphosphate from isopentenyl diphosphate: step 1/1.</text>
</comment>
<dbReference type="EC" id="5.3.3.2" evidence="5"/>
<dbReference type="PIRSF" id="PIRSF018427">
    <property type="entry name" value="Isopntndiph_ism"/>
    <property type="match status" value="1"/>
</dbReference>
<dbReference type="Gene3D" id="3.90.79.10">
    <property type="entry name" value="Nucleoside Triphosphate Pyrophosphohydrolase"/>
    <property type="match status" value="2"/>
</dbReference>
<dbReference type="InterPro" id="IPR000086">
    <property type="entry name" value="NUDIX_hydrolase_dom"/>
</dbReference>
<dbReference type="PANTHER" id="PTHR10885">
    <property type="entry name" value="ISOPENTENYL-DIPHOSPHATE DELTA-ISOMERASE"/>
    <property type="match status" value="1"/>
</dbReference>
<evidence type="ECO:0000259" key="8">
    <source>
        <dbReference type="PROSITE" id="PS51462"/>
    </source>
</evidence>
<evidence type="ECO:0000313" key="10">
    <source>
        <dbReference type="Proteomes" id="UP001461498"/>
    </source>
</evidence>
<evidence type="ECO:0000256" key="2">
    <source>
        <dbReference type="ARBA" id="ARBA00003951"/>
    </source>
</evidence>
<gene>
    <name evidence="9" type="ORF">O3M35_006199</name>
</gene>
<evidence type="ECO:0000256" key="7">
    <source>
        <dbReference type="ARBA" id="ARBA00023235"/>
    </source>
</evidence>
<dbReference type="GO" id="GO:0009240">
    <property type="term" value="P:isopentenyl diphosphate biosynthetic process"/>
    <property type="evidence" value="ECO:0007669"/>
    <property type="project" value="TreeGrafter"/>
</dbReference>
<organism evidence="9 10">
    <name type="scientific">Rhynocoris fuscipes</name>
    <dbReference type="NCBI Taxonomy" id="488301"/>
    <lineage>
        <taxon>Eukaryota</taxon>
        <taxon>Metazoa</taxon>
        <taxon>Ecdysozoa</taxon>
        <taxon>Arthropoda</taxon>
        <taxon>Hexapoda</taxon>
        <taxon>Insecta</taxon>
        <taxon>Pterygota</taxon>
        <taxon>Neoptera</taxon>
        <taxon>Paraneoptera</taxon>
        <taxon>Hemiptera</taxon>
        <taxon>Heteroptera</taxon>
        <taxon>Panheteroptera</taxon>
        <taxon>Cimicomorpha</taxon>
        <taxon>Reduviidae</taxon>
        <taxon>Harpactorinae</taxon>
        <taxon>Harpactorini</taxon>
        <taxon>Rhynocoris</taxon>
    </lineage>
</organism>
<evidence type="ECO:0000256" key="6">
    <source>
        <dbReference type="ARBA" id="ARBA00023229"/>
    </source>
</evidence>
<proteinExistence type="inferred from homology"/>
<feature type="domain" description="Nudix hydrolase" evidence="8">
    <location>
        <begin position="1"/>
        <end position="184"/>
    </location>
</feature>
<evidence type="ECO:0000256" key="1">
    <source>
        <dbReference type="ARBA" id="ARBA00000374"/>
    </source>
</evidence>
<dbReference type="GO" id="GO:0005737">
    <property type="term" value="C:cytoplasm"/>
    <property type="evidence" value="ECO:0007669"/>
    <property type="project" value="TreeGrafter"/>
</dbReference>
<sequence length="213" mass="24661">MIRRSLTSFQVMAKINPIQEASLKESCILVNNQDKVIGNASKRDCHLVAPDGNIPLHRAFSITFPGHFTNTCCSHPLFDFEEERQEENAIGVKFAARRRLSHELGVPKEMVTLDDFSYLTRILYKSEGDGTWGEHEVDYILIMCKDLPIHPNPEEVSEVCYIGKDKFNEFIKNVKAPLTPWFKLVVQNELDVWWNNLHQLHKFQDHVNIHTFV</sequence>
<dbReference type="GO" id="GO:0004452">
    <property type="term" value="F:isopentenyl-diphosphate delta-isomerase activity"/>
    <property type="evidence" value="ECO:0007669"/>
    <property type="project" value="UniProtKB-EC"/>
</dbReference>
<dbReference type="Proteomes" id="UP001461498">
    <property type="component" value="Unassembled WGS sequence"/>
</dbReference>
<dbReference type="CDD" id="cd02885">
    <property type="entry name" value="NUDIX_IPP_Isomerase"/>
    <property type="match status" value="1"/>
</dbReference>
<dbReference type="EMBL" id="JAPXFL010000003">
    <property type="protein sequence ID" value="KAK9508707.1"/>
    <property type="molecule type" value="Genomic_DNA"/>
</dbReference>
<evidence type="ECO:0000256" key="3">
    <source>
        <dbReference type="ARBA" id="ARBA00004826"/>
    </source>
</evidence>
<dbReference type="AlphaFoldDB" id="A0AAW1DID8"/>
<evidence type="ECO:0000256" key="5">
    <source>
        <dbReference type="ARBA" id="ARBA00012057"/>
    </source>
</evidence>
<comment type="function">
    <text evidence="2">Catalyzes the 1,3-allylic rearrangement of the homoallylic substrate isopentenyl (IPP) to its highly electrophilic allylic isomer, dimethylallyl diphosphate (DMAPP).</text>
</comment>
<name>A0AAW1DID8_9HEMI</name>
<reference evidence="9 10" key="1">
    <citation type="submission" date="2022-12" db="EMBL/GenBank/DDBJ databases">
        <title>Chromosome-level genome assembly of true bugs.</title>
        <authorList>
            <person name="Ma L."/>
            <person name="Li H."/>
        </authorList>
    </citation>
    <scope>NUCLEOTIDE SEQUENCE [LARGE SCALE GENOMIC DNA]</scope>
    <source>
        <strain evidence="9">Lab_2022b</strain>
    </source>
</reference>
<comment type="caution">
    <text evidence="9">The sequence shown here is derived from an EMBL/GenBank/DDBJ whole genome shotgun (WGS) entry which is preliminary data.</text>
</comment>
<dbReference type="PANTHER" id="PTHR10885:SF0">
    <property type="entry name" value="ISOPENTENYL-DIPHOSPHATE DELTA-ISOMERASE"/>
    <property type="match status" value="1"/>
</dbReference>
<keyword evidence="6" id="KW-0414">Isoprene biosynthesis</keyword>
<comment type="similarity">
    <text evidence="4">Belongs to the IPP isomerase type 1 family.</text>
</comment>
<dbReference type="InterPro" id="IPR011876">
    <property type="entry name" value="IsopentenylPP_isomerase_typ1"/>
</dbReference>
<evidence type="ECO:0000313" key="9">
    <source>
        <dbReference type="EMBL" id="KAK9508707.1"/>
    </source>
</evidence>
<dbReference type="SUPFAM" id="SSF55811">
    <property type="entry name" value="Nudix"/>
    <property type="match status" value="1"/>
</dbReference>
<protein>
    <recommendedName>
        <fullName evidence="5">isopentenyl-diphosphate Delta-isomerase</fullName>
        <ecNumber evidence="5">5.3.3.2</ecNumber>
    </recommendedName>
</protein>
<accession>A0AAW1DID8</accession>
<evidence type="ECO:0000256" key="4">
    <source>
        <dbReference type="ARBA" id="ARBA00007579"/>
    </source>
</evidence>
<keyword evidence="10" id="KW-1185">Reference proteome</keyword>